<dbReference type="PIRSF" id="PIRSF000498">
    <property type="entry name" value="Riboflavin_syn_A"/>
    <property type="match status" value="1"/>
</dbReference>
<dbReference type="InterPro" id="IPR026017">
    <property type="entry name" value="Lumazine-bd_dom"/>
</dbReference>
<dbReference type="SUPFAM" id="SSF63380">
    <property type="entry name" value="Riboflavin synthase domain-like"/>
    <property type="match status" value="2"/>
</dbReference>
<evidence type="ECO:0000313" key="6">
    <source>
        <dbReference type="Proteomes" id="UP001310248"/>
    </source>
</evidence>
<dbReference type="PROSITE" id="PS51177">
    <property type="entry name" value="LUMAZINE_BIND"/>
    <property type="match status" value="2"/>
</dbReference>
<feature type="repeat" description="Lumazine-binding" evidence="3">
    <location>
        <begin position="96"/>
        <end position="192"/>
    </location>
</feature>
<dbReference type="PANTHER" id="PTHR21098">
    <property type="entry name" value="RIBOFLAVIN SYNTHASE ALPHA CHAIN"/>
    <property type="match status" value="1"/>
</dbReference>
<feature type="domain" description="Lumazine-binding" evidence="4">
    <location>
        <begin position="1"/>
        <end position="95"/>
    </location>
</feature>
<evidence type="ECO:0000256" key="2">
    <source>
        <dbReference type="NCBIfam" id="TIGR00187"/>
    </source>
</evidence>
<feature type="domain" description="Lumazine-binding" evidence="4">
    <location>
        <begin position="96"/>
        <end position="192"/>
    </location>
</feature>
<feature type="repeat" description="Lumazine-binding" evidence="3">
    <location>
        <begin position="1"/>
        <end position="95"/>
    </location>
</feature>
<proteinExistence type="predicted"/>
<dbReference type="PANTHER" id="PTHR21098:SF0">
    <property type="entry name" value="RIBOFLAVIN SYNTHASE"/>
    <property type="match status" value="1"/>
</dbReference>
<sequence length="206" mass="22477">MFTGIVQSKRKVVKVELSPGFMQLWVDLKDTEGLKIGASVAVNGTCLTVVNISKQGVQFDLIQETLSLTNLGTIKEGDLVNIERAAKVGDEIGGHLVSGHIHSTAEILELQLTENNLGIHLSLDKAWKEYVIYKGFISIDGASLTVGKLSEQGFWLHIIPETLRVTTLGDKQVGDLLNIEIDSATQTAIDTIKKLAENGELKRWLG</sequence>
<dbReference type="NCBIfam" id="TIGR00187">
    <property type="entry name" value="ribE"/>
    <property type="match status" value="1"/>
</dbReference>
<gene>
    <name evidence="5" type="ORF">SNR37_002697</name>
</gene>
<dbReference type="Gene3D" id="2.40.30.20">
    <property type="match status" value="2"/>
</dbReference>
<evidence type="ECO:0000259" key="4">
    <source>
        <dbReference type="PROSITE" id="PS51177"/>
    </source>
</evidence>
<dbReference type="EC" id="2.5.1.9" evidence="2"/>
<dbReference type="RefSeq" id="WP_329774621.1">
    <property type="nucleotide sequence ID" value="NZ_JAYDYW010000004.1"/>
</dbReference>
<keyword evidence="6" id="KW-1185">Reference proteome</keyword>
<evidence type="ECO:0000256" key="1">
    <source>
        <dbReference type="ARBA" id="ARBA00022737"/>
    </source>
</evidence>
<organism evidence="5 6">
    <name type="scientific">Agarivorans aestuarii</name>
    <dbReference type="NCBI Taxonomy" id="1563703"/>
    <lineage>
        <taxon>Bacteria</taxon>
        <taxon>Pseudomonadati</taxon>
        <taxon>Pseudomonadota</taxon>
        <taxon>Gammaproteobacteria</taxon>
        <taxon>Alteromonadales</taxon>
        <taxon>Alteromonadaceae</taxon>
        <taxon>Agarivorans</taxon>
    </lineage>
</organism>
<protein>
    <recommendedName>
        <fullName evidence="2">Riboflavin synthase</fullName>
        <ecNumber evidence="2">2.5.1.9</ecNumber>
    </recommendedName>
</protein>
<evidence type="ECO:0000313" key="5">
    <source>
        <dbReference type="EMBL" id="MEE1673281.1"/>
    </source>
</evidence>
<reference evidence="5 6" key="2">
    <citation type="submission" date="2023-12" db="EMBL/GenBank/DDBJ databases">
        <authorList>
            <consortium name="Cladostephus spongiosus"/>
            <person name="Lorente B."/>
            <person name="Cabral C."/>
            <person name="Frias J."/>
            <person name="Faria J."/>
            <person name="Toubarro D."/>
        </authorList>
    </citation>
    <scope>NUCLEOTIDE SEQUENCE [LARGE SCALE GENOMIC DNA]</scope>
    <source>
        <strain evidence="5 6">ZMCS4</strain>
    </source>
</reference>
<dbReference type="Proteomes" id="UP001310248">
    <property type="component" value="Unassembled WGS sequence"/>
</dbReference>
<comment type="caution">
    <text evidence="5">The sequence shown here is derived from an EMBL/GenBank/DDBJ whole genome shotgun (WGS) entry which is preliminary data.</text>
</comment>
<evidence type="ECO:0000256" key="3">
    <source>
        <dbReference type="PROSITE-ProRule" id="PRU00524"/>
    </source>
</evidence>
<keyword evidence="1" id="KW-0677">Repeat</keyword>
<dbReference type="EMBL" id="JAYDYW010000004">
    <property type="protein sequence ID" value="MEE1673281.1"/>
    <property type="molecule type" value="Genomic_DNA"/>
</dbReference>
<dbReference type="CDD" id="cd00402">
    <property type="entry name" value="Riboflavin_synthase_like"/>
    <property type="match status" value="1"/>
</dbReference>
<dbReference type="Pfam" id="PF00677">
    <property type="entry name" value="Lum_binding"/>
    <property type="match status" value="2"/>
</dbReference>
<dbReference type="InterPro" id="IPR017938">
    <property type="entry name" value="Riboflavin_synthase-like_b-brl"/>
</dbReference>
<name>A0ABU7G1K7_9ALTE</name>
<dbReference type="NCBIfam" id="NF009566">
    <property type="entry name" value="PRK13020.1"/>
    <property type="match status" value="1"/>
</dbReference>
<dbReference type="InterPro" id="IPR001783">
    <property type="entry name" value="Lumazine-bd"/>
</dbReference>
<reference evidence="6" key="1">
    <citation type="submission" date="2023-07" db="EMBL/GenBank/DDBJ databases">
        <title>Draft genome sequence of Agarivorans aestuarii strain ZMCS4, a CAZymes producing bacteria isolated from the marine brown algae Clodostephus spongiosus.</title>
        <authorList>
            <person name="Lorente B."/>
            <person name="Cabral C."/>
            <person name="Frias J."/>
            <person name="Faria J."/>
            <person name="Toubarro D."/>
        </authorList>
    </citation>
    <scope>NUCLEOTIDE SEQUENCE [LARGE SCALE GENOMIC DNA]</scope>
    <source>
        <strain evidence="6">ZMCS4</strain>
    </source>
</reference>
<accession>A0ABU7G1K7</accession>
<dbReference type="NCBIfam" id="NF006767">
    <property type="entry name" value="PRK09289.1"/>
    <property type="match status" value="1"/>
</dbReference>
<dbReference type="InterPro" id="IPR023366">
    <property type="entry name" value="ATP_synth_asu-like_sf"/>
</dbReference>